<keyword evidence="2" id="KW-0732">Signal</keyword>
<dbReference type="PANTHER" id="PTHR47197">
    <property type="entry name" value="PROTEIN NIRF"/>
    <property type="match status" value="1"/>
</dbReference>
<gene>
    <name evidence="3" type="ORF">J2X07_002088</name>
</gene>
<organism evidence="3 4">
    <name type="scientific">Fictibacillus barbaricus</name>
    <dbReference type="NCBI Taxonomy" id="182136"/>
    <lineage>
        <taxon>Bacteria</taxon>
        <taxon>Bacillati</taxon>
        <taxon>Bacillota</taxon>
        <taxon>Bacilli</taxon>
        <taxon>Bacillales</taxon>
        <taxon>Fictibacillaceae</taxon>
        <taxon>Fictibacillus</taxon>
    </lineage>
</organism>
<dbReference type="InterPro" id="IPR015943">
    <property type="entry name" value="WD40/YVTN_repeat-like_dom_sf"/>
</dbReference>
<dbReference type="InterPro" id="IPR007312">
    <property type="entry name" value="Phosphoesterase"/>
</dbReference>
<dbReference type="NCBIfam" id="TIGR02276">
    <property type="entry name" value="beta_rpt_yvtn"/>
    <property type="match status" value="2"/>
</dbReference>
<evidence type="ECO:0000256" key="1">
    <source>
        <dbReference type="ARBA" id="ARBA00022801"/>
    </source>
</evidence>
<keyword evidence="4" id="KW-1185">Reference proteome</keyword>
<dbReference type="InterPro" id="IPR051200">
    <property type="entry name" value="Host-pathogen_enzymatic-act"/>
</dbReference>
<dbReference type="RefSeq" id="WP_310258580.1">
    <property type="nucleotide sequence ID" value="NZ_JAVDWA010000003.1"/>
</dbReference>
<dbReference type="SUPFAM" id="SSF51004">
    <property type="entry name" value="C-terminal (heme d1) domain of cytochrome cd1-nitrite reductase"/>
    <property type="match status" value="1"/>
</dbReference>
<dbReference type="InterPro" id="IPR017850">
    <property type="entry name" value="Alkaline_phosphatase_core_sf"/>
</dbReference>
<dbReference type="Proteomes" id="UP001258181">
    <property type="component" value="Unassembled WGS sequence"/>
</dbReference>
<dbReference type="InterPro" id="IPR011045">
    <property type="entry name" value="N2O_reductase_N"/>
</dbReference>
<feature type="signal peptide" evidence="2">
    <location>
        <begin position="1"/>
        <end position="27"/>
    </location>
</feature>
<dbReference type="Pfam" id="PF10282">
    <property type="entry name" value="Lactonase"/>
    <property type="match status" value="2"/>
</dbReference>
<evidence type="ECO:0000313" key="3">
    <source>
        <dbReference type="EMBL" id="MDR7073102.1"/>
    </source>
</evidence>
<dbReference type="InterPro" id="IPR019405">
    <property type="entry name" value="Lactonase_7-beta_prop"/>
</dbReference>
<accession>A0ABU1U0X5</accession>
<dbReference type="SUPFAM" id="SSF50974">
    <property type="entry name" value="Nitrous oxide reductase, N-terminal domain"/>
    <property type="match status" value="1"/>
</dbReference>
<dbReference type="PANTHER" id="PTHR47197:SF3">
    <property type="entry name" value="DIHYDRO-HEME D1 DEHYDROGENASE"/>
    <property type="match status" value="1"/>
</dbReference>
<proteinExistence type="predicted"/>
<dbReference type="SUPFAM" id="SSF53649">
    <property type="entry name" value="Alkaline phosphatase-like"/>
    <property type="match status" value="1"/>
</dbReference>
<sequence length="821" mass="90328">MNLKDKHKKIIAGAAIASIFIGSSVSAAYTLIAGPKGDGTGVATNGWELTPAGKQVKLGSFPIGGALSPDGKYLVVSNAGVGPQTLQVIDTENQVITQTISYEWPEAVYLGAAFSPDGKTFYVSAGGNNKIRVFDFSNGKLTERESIAMKKDKKTEFYPAGISISPNGDYLYAANNVDHSVSKINLSTKQITAISSVGKSPYAAVLSTDGSELYVSNWGESSLTVLNTKDLTVKKTIPVGLHPNAIAVNPIDGSIYAANSDSDEISIIDAKKLKVKDTVSLSPYRGAPTGSQPDALTVSTDGKTLYAANAGNNDVAVIQLGHKPKVKGLIPTGWYPTGIYLSKDNKGMFVLNAKGLGAGPNNKSHEWLGNMIKGSMSFINVPDPTQLKKYTKQTEKNNKVKEAENNTWWQSQKEDEHSFPIPRFAGKGKSPIKHVIYVIKENQTYDQIFGDLEQGNGDSSLAIYGKDITPNHHKLAKQFVTLDNFYADAEVSADGHNWTTAGKANDYVQKNWLANYAGLNRDYDFDGGGGGSKLDEAPYTRSKEGYIWDVAMKAGLSFRNYGEFAYKYDPESKTYFPNNPGTTDFGGNYDPKYPSWDLDISDIDRYKEWEKEFKQYEKNENLPSFEVVYLPNDHTGGSKWGPEEIVAQNDHALGKLVDTVSHSKYWKDTAIFVVEDDAQGGVDHVDAHRSVALAISPYTQISKVDSTFYDTPSVLRTMELILGLKPMTQYESAAIPLFNSFTADPKFTPYNFERTKYWTEDGNEQNPTAETKAAAISGASIYPNDMDFSRPDSVDRKKLNRENWKMIKGYYPRIKQENNQK</sequence>
<evidence type="ECO:0000313" key="4">
    <source>
        <dbReference type="Proteomes" id="UP001258181"/>
    </source>
</evidence>
<comment type="caution">
    <text evidence="3">The sequence shown here is derived from an EMBL/GenBank/DDBJ whole genome shotgun (WGS) entry which is preliminary data.</text>
</comment>
<dbReference type="Gene3D" id="2.130.10.10">
    <property type="entry name" value="YVTN repeat-like/Quinoprotein amine dehydrogenase"/>
    <property type="match status" value="3"/>
</dbReference>
<protein>
    <submittedName>
        <fullName evidence="3">YVTN family beta-propeller protein</fullName>
    </submittedName>
</protein>
<dbReference type="Gene3D" id="3.40.720.10">
    <property type="entry name" value="Alkaline Phosphatase, subunit A"/>
    <property type="match status" value="1"/>
</dbReference>
<dbReference type="InterPro" id="IPR011964">
    <property type="entry name" value="YVTN_b-propeller_repeat"/>
</dbReference>
<evidence type="ECO:0000256" key="2">
    <source>
        <dbReference type="SAM" id="SignalP"/>
    </source>
</evidence>
<dbReference type="EMBL" id="JAVDWA010000003">
    <property type="protein sequence ID" value="MDR7073102.1"/>
    <property type="molecule type" value="Genomic_DNA"/>
</dbReference>
<reference evidence="3 4" key="1">
    <citation type="submission" date="2023-07" db="EMBL/GenBank/DDBJ databases">
        <title>Sorghum-associated microbial communities from plants grown in Nebraska, USA.</title>
        <authorList>
            <person name="Schachtman D."/>
        </authorList>
    </citation>
    <scope>NUCLEOTIDE SEQUENCE [LARGE SCALE GENOMIC DNA]</scope>
    <source>
        <strain evidence="3 4">BE211</strain>
    </source>
</reference>
<dbReference type="InterPro" id="IPR011048">
    <property type="entry name" value="Haem_d1_sf"/>
</dbReference>
<name>A0ABU1U0X5_9BACL</name>
<feature type="chain" id="PRO_5045450056" evidence="2">
    <location>
        <begin position="28"/>
        <end position="821"/>
    </location>
</feature>
<dbReference type="Pfam" id="PF04185">
    <property type="entry name" value="Phosphoesterase"/>
    <property type="match status" value="1"/>
</dbReference>
<keyword evidence="1" id="KW-0378">Hydrolase</keyword>